<evidence type="ECO:0000256" key="1">
    <source>
        <dbReference type="ARBA" id="ARBA00023224"/>
    </source>
</evidence>
<name>A0A7X2T082_9CLOT</name>
<dbReference type="SUPFAM" id="SSF58104">
    <property type="entry name" value="Methyl-accepting chemotaxis protein (MCP) signaling domain"/>
    <property type="match status" value="1"/>
</dbReference>
<dbReference type="Proteomes" id="UP000460287">
    <property type="component" value="Unassembled WGS sequence"/>
</dbReference>
<accession>A0A7X2T082</accession>
<dbReference type="Pfam" id="PF00015">
    <property type="entry name" value="MCPsignal"/>
    <property type="match status" value="1"/>
</dbReference>
<keyword evidence="3" id="KW-1133">Transmembrane helix</keyword>
<keyword evidence="3" id="KW-0812">Transmembrane</keyword>
<evidence type="ECO:0000256" key="3">
    <source>
        <dbReference type="SAM" id="Phobius"/>
    </source>
</evidence>
<dbReference type="AlphaFoldDB" id="A0A7X2T082"/>
<reference evidence="5 6" key="1">
    <citation type="submission" date="2019-08" db="EMBL/GenBank/DDBJ databases">
        <title>In-depth cultivation of the pig gut microbiome towards novel bacterial diversity and tailored functional studies.</title>
        <authorList>
            <person name="Wylensek D."/>
            <person name="Hitch T.C.A."/>
            <person name="Clavel T."/>
        </authorList>
    </citation>
    <scope>NUCLEOTIDE SEQUENCE [LARGE SCALE GENOMIC DNA]</scope>
    <source>
        <strain evidence="5 6">WCA-383-APC-5B</strain>
    </source>
</reference>
<evidence type="ECO:0000313" key="5">
    <source>
        <dbReference type="EMBL" id="MSR90316.1"/>
    </source>
</evidence>
<dbReference type="PROSITE" id="PS50111">
    <property type="entry name" value="CHEMOTAXIS_TRANSDUC_2"/>
    <property type="match status" value="1"/>
</dbReference>
<evidence type="ECO:0000259" key="4">
    <source>
        <dbReference type="PROSITE" id="PS50111"/>
    </source>
</evidence>
<dbReference type="Gene3D" id="1.10.287.950">
    <property type="entry name" value="Methyl-accepting chemotaxis protein"/>
    <property type="match status" value="1"/>
</dbReference>
<organism evidence="5 6">
    <name type="scientific">Inconstantimicrobium porci</name>
    <dbReference type="NCBI Taxonomy" id="2652291"/>
    <lineage>
        <taxon>Bacteria</taxon>
        <taxon>Bacillati</taxon>
        <taxon>Bacillota</taxon>
        <taxon>Clostridia</taxon>
        <taxon>Eubacteriales</taxon>
        <taxon>Clostridiaceae</taxon>
        <taxon>Inconstantimicrobium</taxon>
    </lineage>
</organism>
<dbReference type="GO" id="GO:0016020">
    <property type="term" value="C:membrane"/>
    <property type="evidence" value="ECO:0007669"/>
    <property type="project" value="InterPro"/>
</dbReference>
<feature type="transmembrane region" description="Helical" evidence="3">
    <location>
        <begin position="40"/>
        <end position="60"/>
    </location>
</feature>
<evidence type="ECO:0000313" key="6">
    <source>
        <dbReference type="Proteomes" id="UP000460287"/>
    </source>
</evidence>
<keyword evidence="1 2" id="KW-0807">Transducer</keyword>
<gene>
    <name evidence="5" type="ORF">FYJ33_02490</name>
</gene>
<evidence type="ECO:0000256" key="2">
    <source>
        <dbReference type="PROSITE-ProRule" id="PRU00284"/>
    </source>
</evidence>
<proteinExistence type="predicted"/>
<dbReference type="SMART" id="SM00283">
    <property type="entry name" value="MA"/>
    <property type="match status" value="1"/>
</dbReference>
<dbReference type="PANTHER" id="PTHR32089:SF112">
    <property type="entry name" value="LYSOZYME-LIKE PROTEIN-RELATED"/>
    <property type="match status" value="1"/>
</dbReference>
<feature type="transmembrane region" description="Helical" evidence="3">
    <location>
        <begin position="12"/>
        <end position="34"/>
    </location>
</feature>
<feature type="transmembrane region" description="Helical" evidence="3">
    <location>
        <begin position="113"/>
        <end position="132"/>
    </location>
</feature>
<sequence>MNEKQFKATNRIVFLMYMIQNIYLFLSFIAQILVSSINSRLIIELLLAVIPLISTIIIYLKYKSAEKFISILLPIQIIAFIGIMIFNPILYTCLYSFPLIITPVLYLDKKKTIRTAICIFAANIIHCVIYLLKISNATIQTEIFLILIIYLMTSFGCIKVSSLLSKFQNEKIALITKKADEQSASAAKIAKIAEDLLDTFNKAEKVSNELADIVDVTHNSMVNIANSVDDTARTIEHQSNMTMDIKNNIEDTVHEATNMVKTSTNANELVNISLKTFDVFKEQANKVENANKLSSASIDNLTKSISEVQTITKSISEISDNTNLLALNASIEAARAGEAGKGFAVVADQIRQLSEETNNAVNKIADIISELVNDINDVTTNVENSTESIKKQNAIFKEVDSNFEEIISAIKELHTSIGHINNKIHDVNDSNSSILDHISNLSATSEEVAAASQESLKVSEKTVSIFNEFKESLNVIFDLANQLKQD</sequence>
<dbReference type="InterPro" id="IPR004089">
    <property type="entry name" value="MCPsignal_dom"/>
</dbReference>
<keyword evidence="3" id="KW-0472">Membrane</keyword>
<protein>
    <recommendedName>
        <fullName evidence="4">Methyl-accepting transducer domain-containing protein</fullName>
    </recommendedName>
</protein>
<dbReference type="GO" id="GO:0007165">
    <property type="term" value="P:signal transduction"/>
    <property type="evidence" value="ECO:0007669"/>
    <property type="project" value="UniProtKB-KW"/>
</dbReference>
<dbReference type="EMBL" id="VULX01000002">
    <property type="protein sequence ID" value="MSR90316.1"/>
    <property type="molecule type" value="Genomic_DNA"/>
</dbReference>
<feature type="transmembrane region" description="Helical" evidence="3">
    <location>
        <begin position="144"/>
        <end position="164"/>
    </location>
</feature>
<keyword evidence="6" id="KW-1185">Reference proteome</keyword>
<feature type="domain" description="Methyl-accepting transducer" evidence="4">
    <location>
        <begin position="206"/>
        <end position="463"/>
    </location>
</feature>
<dbReference type="PANTHER" id="PTHR32089">
    <property type="entry name" value="METHYL-ACCEPTING CHEMOTAXIS PROTEIN MCPB"/>
    <property type="match status" value="1"/>
</dbReference>
<comment type="caution">
    <text evidence="5">The sequence shown here is derived from an EMBL/GenBank/DDBJ whole genome shotgun (WGS) entry which is preliminary data.</text>
</comment>
<feature type="transmembrane region" description="Helical" evidence="3">
    <location>
        <begin position="72"/>
        <end position="101"/>
    </location>
</feature>